<gene>
    <name evidence="8" type="ORF">BGO89_02005</name>
</gene>
<evidence type="ECO:0000256" key="6">
    <source>
        <dbReference type="RuleBase" id="RU003435"/>
    </source>
</evidence>
<dbReference type="GO" id="GO:0006508">
    <property type="term" value="P:proteolysis"/>
    <property type="evidence" value="ECO:0007669"/>
    <property type="project" value="UniProtKB-KW"/>
</dbReference>
<dbReference type="Gene3D" id="1.10.1370.30">
    <property type="match status" value="1"/>
</dbReference>
<feature type="domain" description="Peptidase M3A/M3B catalytic" evidence="7">
    <location>
        <begin position="174"/>
        <end position="551"/>
    </location>
</feature>
<dbReference type="InterPro" id="IPR011976">
    <property type="entry name" value="Pept_M3B_oligopep-rel"/>
</dbReference>
<dbReference type="AlphaFoldDB" id="A0A1M3L1W7"/>
<proteinExistence type="inferred from homology"/>
<reference evidence="8 9" key="1">
    <citation type="submission" date="2016-09" db="EMBL/GenBank/DDBJ databases">
        <title>Genome-resolved meta-omics ties microbial dynamics to process performance in biotechnology for thiocyanate degradation.</title>
        <authorList>
            <person name="Kantor R.S."/>
            <person name="Huddy R.J."/>
            <person name="Iyer R."/>
            <person name="Thomas B.C."/>
            <person name="Brown C.T."/>
            <person name="Anantharaman K."/>
            <person name="Tringe S."/>
            <person name="Hettich R.L."/>
            <person name="Harrison S.T."/>
            <person name="Banfield J.F."/>
        </authorList>
    </citation>
    <scope>NUCLEOTIDE SEQUENCE [LARGE SCALE GENOMIC DNA]</scope>
    <source>
        <strain evidence="8">59-99</strain>
    </source>
</reference>
<evidence type="ECO:0000256" key="1">
    <source>
        <dbReference type="ARBA" id="ARBA00022670"/>
    </source>
</evidence>
<evidence type="ECO:0000313" key="9">
    <source>
        <dbReference type="Proteomes" id="UP000184233"/>
    </source>
</evidence>
<accession>A0A1M3L1W7</accession>
<comment type="cofactor">
    <cofactor evidence="6">
        <name>Zn(2+)</name>
        <dbReference type="ChEBI" id="CHEBI:29105"/>
    </cofactor>
    <text evidence="6">Binds 1 zinc ion.</text>
</comment>
<name>A0A1M3L1W7_9BACT</name>
<dbReference type="Proteomes" id="UP000184233">
    <property type="component" value="Unassembled WGS sequence"/>
</dbReference>
<evidence type="ECO:0000256" key="3">
    <source>
        <dbReference type="ARBA" id="ARBA00022801"/>
    </source>
</evidence>
<evidence type="ECO:0000313" key="8">
    <source>
        <dbReference type="EMBL" id="OJX59217.1"/>
    </source>
</evidence>
<keyword evidence="5 6" id="KW-0482">Metalloprotease</keyword>
<protein>
    <recommendedName>
        <fullName evidence="7">Peptidase M3A/M3B catalytic domain-containing protein</fullName>
    </recommendedName>
</protein>
<dbReference type="SUPFAM" id="SSF55486">
    <property type="entry name" value="Metalloproteases ('zincins'), catalytic domain"/>
    <property type="match status" value="1"/>
</dbReference>
<dbReference type="InterPro" id="IPR001567">
    <property type="entry name" value="Pept_M3A_M3B_dom"/>
</dbReference>
<dbReference type="EMBL" id="MKVH01000013">
    <property type="protein sequence ID" value="OJX59217.1"/>
    <property type="molecule type" value="Genomic_DNA"/>
</dbReference>
<keyword evidence="1 6" id="KW-0645">Protease</keyword>
<evidence type="ECO:0000256" key="2">
    <source>
        <dbReference type="ARBA" id="ARBA00022723"/>
    </source>
</evidence>
<keyword evidence="3 6" id="KW-0378">Hydrolase</keyword>
<comment type="similarity">
    <text evidence="6">Belongs to the peptidase M3 family.</text>
</comment>
<dbReference type="GO" id="GO:0004222">
    <property type="term" value="F:metalloendopeptidase activity"/>
    <property type="evidence" value="ECO:0007669"/>
    <property type="project" value="InterPro"/>
</dbReference>
<organism evidence="8 9">
    <name type="scientific">Candidatus Kapaibacterium thiocyanatum</name>
    <dbReference type="NCBI Taxonomy" id="1895771"/>
    <lineage>
        <taxon>Bacteria</taxon>
        <taxon>Pseudomonadati</taxon>
        <taxon>Candidatus Kapaibacteriota</taxon>
        <taxon>Candidatus Kapaibacteriia</taxon>
        <taxon>Candidatus Kapaibacteriales</taxon>
        <taxon>Candidatus Kapaibacteriaceae</taxon>
        <taxon>Candidatus Kapaibacterium</taxon>
    </lineage>
</organism>
<keyword evidence="4 6" id="KW-0862">Zinc</keyword>
<dbReference type="CDD" id="cd09606">
    <property type="entry name" value="M3B_PepF"/>
    <property type="match status" value="1"/>
</dbReference>
<evidence type="ECO:0000256" key="4">
    <source>
        <dbReference type="ARBA" id="ARBA00022833"/>
    </source>
</evidence>
<dbReference type="NCBIfam" id="TIGR02289">
    <property type="entry name" value="M3_not_pepF"/>
    <property type="match status" value="1"/>
</dbReference>
<evidence type="ECO:0000256" key="5">
    <source>
        <dbReference type="ARBA" id="ARBA00023049"/>
    </source>
</evidence>
<dbReference type="GO" id="GO:0046872">
    <property type="term" value="F:metal ion binding"/>
    <property type="evidence" value="ECO:0007669"/>
    <property type="project" value="UniProtKB-UniRule"/>
</dbReference>
<dbReference type="STRING" id="1895771.BGO89_02005"/>
<comment type="caution">
    <text evidence="8">The sequence shown here is derived from an EMBL/GenBank/DDBJ whole genome shotgun (WGS) entry which is preliminary data.</text>
</comment>
<keyword evidence="2 6" id="KW-0479">Metal-binding</keyword>
<dbReference type="Pfam" id="PF01432">
    <property type="entry name" value="Peptidase_M3"/>
    <property type="match status" value="1"/>
</dbReference>
<evidence type="ECO:0000259" key="7">
    <source>
        <dbReference type="Pfam" id="PF01432"/>
    </source>
</evidence>
<sequence>MSLTTPSFRDLPYVRPDLDAVRTEIESISTSIDGAASAADVIEHVHNWNAIRTRFGTMHSLAEVHYTQNVANDKAKEEKHFYDLNTPTVEDWNLSVSKRLIGSPFRPDIEREFGSLFLKRLEQGTKTFDPSIKDFLVEESDLCNRYNEITASARIELDGEVYNLSSIAALVINLDRDKRRRATKAMYDFLHTHREELEHIYDRLVQVRTQKAHKLGFSSYTEYRYIEFGRIDYDQNHVEAFRRQVIDHVVPLVTKLRKAQAERLGLDAVTLYDEKLQFVDGNPIAQGDHDWIVERAHRMYSELSDQTKEFFELMLDHDLMDLKTRDNKATGGYCTSFAEFGLPFIFANFNRTTHDIEVLTHEAGHAFQAYRSRGFEVPEYRWPTAEACEIHSMGMEFLTWPWMQSFFGEQTDKFRFYHLQGALLFLPYGCAVDHFQHWIYAHPDATPAERNEAWREMERTYMPWRTADDVPYALEGTQWQFQRHIYESPFYYIDYALAQTCALQYWKRSLEDRDKAFADYLRICDIGGSMPFLEIVKAGALVSPFADGCLKDIVDTAYAWLSAMYPNYLGKA</sequence>